<evidence type="ECO:0000256" key="2">
    <source>
        <dbReference type="ARBA" id="ARBA00023180"/>
    </source>
</evidence>
<dbReference type="InterPro" id="IPR050831">
    <property type="entry name" value="CEA_cell_adhesion"/>
</dbReference>
<dbReference type="CDD" id="cd00096">
    <property type="entry name" value="Ig"/>
    <property type="match status" value="2"/>
</dbReference>
<dbReference type="InterPro" id="IPR007110">
    <property type="entry name" value="Ig-like_dom"/>
</dbReference>
<name>A0ABD3XJM7_SINWO</name>
<evidence type="ECO:0000313" key="4">
    <source>
        <dbReference type="EMBL" id="KAL3885217.1"/>
    </source>
</evidence>
<dbReference type="Proteomes" id="UP001634394">
    <property type="component" value="Unassembled WGS sequence"/>
</dbReference>
<reference evidence="4 5" key="1">
    <citation type="submission" date="2024-11" db="EMBL/GenBank/DDBJ databases">
        <title>Chromosome-level genome assembly of the freshwater bivalve Anodonta woodiana.</title>
        <authorList>
            <person name="Chen X."/>
        </authorList>
    </citation>
    <scope>NUCLEOTIDE SEQUENCE [LARGE SCALE GENOMIC DNA]</scope>
    <source>
        <strain evidence="4">MN2024</strain>
        <tissue evidence="4">Gills</tissue>
    </source>
</reference>
<feature type="domain" description="Ig-like" evidence="3">
    <location>
        <begin position="13"/>
        <end position="104"/>
    </location>
</feature>
<dbReference type="EMBL" id="JBJQND010000002">
    <property type="protein sequence ID" value="KAL3885217.1"/>
    <property type="molecule type" value="Genomic_DNA"/>
</dbReference>
<dbReference type="InterPro" id="IPR013783">
    <property type="entry name" value="Ig-like_fold"/>
</dbReference>
<feature type="domain" description="Ig-like" evidence="3">
    <location>
        <begin position="111"/>
        <end position="201"/>
    </location>
</feature>
<dbReference type="PANTHER" id="PTHR44427">
    <property type="entry name" value="CARCINOEMBRYONIC ANTIGEN-RELATED CELL ADHESION MOLECULE 19"/>
    <property type="match status" value="1"/>
</dbReference>
<dbReference type="SMART" id="SM00408">
    <property type="entry name" value="IGc2"/>
    <property type="match status" value="3"/>
</dbReference>
<dbReference type="PANTHER" id="PTHR44427:SF5">
    <property type="entry name" value="V-SET AND IMMUNOGLOBULIN DOMAIN-CONTAINING PROTEIN 10-LIKE"/>
    <property type="match status" value="1"/>
</dbReference>
<dbReference type="SMART" id="SM00409">
    <property type="entry name" value="IG"/>
    <property type="match status" value="2"/>
</dbReference>
<dbReference type="SUPFAM" id="SSF48726">
    <property type="entry name" value="Immunoglobulin"/>
    <property type="match status" value="3"/>
</dbReference>
<dbReference type="AlphaFoldDB" id="A0ABD3XJM7"/>
<organism evidence="4 5">
    <name type="scientific">Sinanodonta woodiana</name>
    <name type="common">Chinese pond mussel</name>
    <name type="synonym">Anodonta woodiana</name>
    <dbReference type="NCBI Taxonomy" id="1069815"/>
    <lineage>
        <taxon>Eukaryota</taxon>
        <taxon>Metazoa</taxon>
        <taxon>Spiralia</taxon>
        <taxon>Lophotrochozoa</taxon>
        <taxon>Mollusca</taxon>
        <taxon>Bivalvia</taxon>
        <taxon>Autobranchia</taxon>
        <taxon>Heteroconchia</taxon>
        <taxon>Palaeoheterodonta</taxon>
        <taxon>Unionida</taxon>
        <taxon>Unionoidea</taxon>
        <taxon>Unionidae</taxon>
        <taxon>Unioninae</taxon>
        <taxon>Sinanodonta</taxon>
    </lineage>
</organism>
<sequence>MPNRVTPTTLYSPPITHLDPPVVFESMLVEVHSNTYLYCTSTLTVNHTWLHNGGSTLSPHVVASTSATGDAVLDIRDITRAEGGRYTCIISKDGVTARSSVMVSVIEENSPLGVLHFNASHTMTHRHMVLVFHDSASIDCVSQRNGVTYEWRFNRSLVLPPNVHANGRSLKIGVMTGAEVGNYTCIAYTHGLATSASVWVSVKEVKAHVSQMTTSSAHPVKAHQFNVVCHVVGYPEPAISWSFTDPMGQTVVPPGVSHPTPNKVHIQSFQPSLHSGTWTCMVRNYLGVDQKSIRI</sequence>
<feature type="domain" description="Ig-like" evidence="3">
    <location>
        <begin position="203"/>
        <end position="295"/>
    </location>
</feature>
<evidence type="ECO:0000259" key="3">
    <source>
        <dbReference type="PROSITE" id="PS50835"/>
    </source>
</evidence>
<dbReference type="InterPro" id="IPR036179">
    <property type="entry name" value="Ig-like_dom_sf"/>
</dbReference>
<keyword evidence="2" id="KW-0325">Glycoprotein</keyword>
<keyword evidence="5" id="KW-1185">Reference proteome</keyword>
<evidence type="ECO:0000256" key="1">
    <source>
        <dbReference type="ARBA" id="ARBA00022729"/>
    </source>
</evidence>
<comment type="caution">
    <text evidence="4">The sequence shown here is derived from an EMBL/GenBank/DDBJ whole genome shotgun (WGS) entry which is preliminary data.</text>
</comment>
<proteinExistence type="predicted"/>
<keyword evidence="1" id="KW-0732">Signal</keyword>
<protein>
    <recommendedName>
        <fullName evidence="3">Ig-like domain-containing protein</fullName>
    </recommendedName>
</protein>
<dbReference type="PROSITE" id="PS50835">
    <property type="entry name" value="IG_LIKE"/>
    <property type="match status" value="3"/>
</dbReference>
<gene>
    <name evidence="4" type="ORF">ACJMK2_025305</name>
</gene>
<dbReference type="Gene3D" id="2.60.40.10">
    <property type="entry name" value="Immunoglobulins"/>
    <property type="match status" value="3"/>
</dbReference>
<accession>A0ABD3XJM7</accession>
<evidence type="ECO:0000313" key="5">
    <source>
        <dbReference type="Proteomes" id="UP001634394"/>
    </source>
</evidence>
<dbReference type="InterPro" id="IPR003598">
    <property type="entry name" value="Ig_sub2"/>
</dbReference>
<dbReference type="InterPro" id="IPR003599">
    <property type="entry name" value="Ig_sub"/>
</dbReference>